<dbReference type="PANTHER" id="PTHR31509">
    <property type="entry name" value="BPS1-LIKE PROTEIN"/>
    <property type="match status" value="1"/>
</dbReference>
<evidence type="ECO:0000256" key="5">
    <source>
        <dbReference type="ARBA" id="ARBA00035114"/>
    </source>
</evidence>
<proteinExistence type="inferred from homology"/>
<evidence type="ECO:0000256" key="4">
    <source>
        <dbReference type="ARBA" id="ARBA00023136"/>
    </source>
</evidence>
<keyword evidence="7" id="KW-1185">Reference proteome</keyword>
<sequence>MYTRLPSPGDNKGAKLTAEELDSISSSFDESLRSPLSGLSPASASLPWLLSAVAVLTTAHFAVRSLIYELISDDDESLLSWYLDNSMKVLGVCNRICSEIERLCLHHVERKMVMKLLRSEGIPSQELIRQARDLLTDSVGKAEGSSGHVTSGGELEELIGDLASGIGMLALQGEVSPVDRVVCRAVQAVNFLTAFVAAVISSALLSCSGVVVSLCVPEEFPWGDSLRSIESTIILESRHGEETDRKTGLLKELDDVEACKRHVLEAMDEVVASGGCGEIVGRTREVAVRLEKATESTLKGLYGLRDGVTDLFLTVTRIRKEILNEFRASLWDGQLTVKPGMKSTLPTK</sequence>
<evidence type="ECO:0000256" key="3">
    <source>
        <dbReference type="ARBA" id="ARBA00022989"/>
    </source>
</evidence>
<keyword evidence="3" id="KW-1133">Transmembrane helix</keyword>
<reference evidence="6" key="1">
    <citation type="submission" date="2020-05" db="EMBL/GenBank/DDBJ databases">
        <title>WGS assembly of Corymbia citriodora subspecies variegata.</title>
        <authorList>
            <person name="Barry K."/>
            <person name="Hundley H."/>
            <person name="Shu S."/>
            <person name="Jenkins J."/>
            <person name="Grimwood J."/>
            <person name="Baten A."/>
        </authorList>
    </citation>
    <scope>NUCLEOTIDE SEQUENCE</scope>
    <source>
        <strain evidence="6">CV2-018</strain>
    </source>
</reference>
<organism evidence="6 7">
    <name type="scientific">Corymbia citriodora subsp. variegata</name>
    <dbReference type="NCBI Taxonomy" id="360336"/>
    <lineage>
        <taxon>Eukaryota</taxon>
        <taxon>Viridiplantae</taxon>
        <taxon>Streptophyta</taxon>
        <taxon>Embryophyta</taxon>
        <taxon>Tracheophyta</taxon>
        <taxon>Spermatophyta</taxon>
        <taxon>Magnoliopsida</taxon>
        <taxon>eudicotyledons</taxon>
        <taxon>Gunneridae</taxon>
        <taxon>Pentapetalae</taxon>
        <taxon>rosids</taxon>
        <taxon>malvids</taxon>
        <taxon>Myrtales</taxon>
        <taxon>Myrtaceae</taxon>
        <taxon>Myrtoideae</taxon>
        <taxon>Eucalypteae</taxon>
        <taxon>Corymbia</taxon>
    </lineage>
</organism>
<dbReference type="InterPro" id="IPR008511">
    <property type="entry name" value="ROH1-like"/>
</dbReference>
<dbReference type="OrthoDB" id="845433at2759"/>
<evidence type="ECO:0000313" key="7">
    <source>
        <dbReference type="Proteomes" id="UP000806378"/>
    </source>
</evidence>
<evidence type="ECO:0000256" key="2">
    <source>
        <dbReference type="ARBA" id="ARBA00022692"/>
    </source>
</evidence>
<evidence type="ECO:0000313" key="6">
    <source>
        <dbReference type="EMBL" id="KAF7847660.1"/>
    </source>
</evidence>
<keyword evidence="4" id="KW-0472">Membrane</keyword>
<accession>A0A8T0CIR3</accession>
<name>A0A8T0CIR3_CORYI</name>
<dbReference type="EMBL" id="MU090609">
    <property type="protein sequence ID" value="KAF7847660.1"/>
    <property type="molecule type" value="Genomic_DNA"/>
</dbReference>
<dbReference type="Pfam" id="PF05633">
    <property type="entry name" value="ROH1-like"/>
    <property type="match status" value="1"/>
</dbReference>
<comment type="similarity">
    <text evidence="5">Belongs to the ROH1 family.</text>
</comment>
<dbReference type="AlphaFoldDB" id="A0A8T0CIR3"/>
<comment type="caution">
    <text evidence="6">The sequence shown here is derived from an EMBL/GenBank/DDBJ whole genome shotgun (WGS) entry which is preliminary data.</text>
</comment>
<dbReference type="GO" id="GO:0016020">
    <property type="term" value="C:membrane"/>
    <property type="evidence" value="ECO:0007669"/>
    <property type="project" value="UniProtKB-SubCell"/>
</dbReference>
<keyword evidence="2" id="KW-0812">Transmembrane</keyword>
<comment type="subcellular location">
    <subcellularLocation>
        <location evidence="1">Membrane</location>
        <topology evidence="1">Single-pass membrane protein</topology>
    </subcellularLocation>
</comment>
<dbReference type="Gramene" id="rna-gnl|WGS:JABURB|Cocit.L2749.1">
    <property type="protein sequence ID" value="cds-KAF7847660.1"/>
    <property type="gene ID" value="gene-BT93_L2749"/>
</dbReference>
<protein>
    <submittedName>
        <fullName evidence="6">Uncharacterized protein</fullName>
    </submittedName>
</protein>
<gene>
    <name evidence="6" type="ORF">BT93_L2749</name>
</gene>
<evidence type="ECO:0000256" key="1">
    <source>
        <dbReference type="ARBA" id="ARBA00004167"/>
    </source>
</evidence>
<dbReference type="Proteomes" id="UP000806378">
    <property type="component" value="Unassembled WGS sequence"/>
</dbReference>